<dbReference type="CDD" id="cd02440">
    <property type="entry name" value="AdoMet_MTases"/>
    <property type="match status" value="1"/>
</dbReference>
<dbReference type="Pfam" id="PF05175">
    <property type="entry name" value="MTS"/>
    <property type="match status" value="1"/>
</dbReference>
<keyword evidence="3" id="KW-1185">Reference proteome</keyword>
<reference evidence="2" key="1">
    <citation type="journal article" date="2022" name="Int. J. Syst. Evol. Microbiol.">
        <title>Apilactobacillus apisilvae sp. nov., Nicolia spurrieriana gen. nov. sp. nov., Bombilactobacillus folatiphilus sp. nov. and Bombilactobacillus thymidiniphilus sp. nov., four new lactic acid bacterial isolates from stingless bees Tetragonula carbonaria and Austroplebeia australis.</title>
        <authorList>
            <person name="Oliphant S.A."/>
            <person name="Watson-Haigh N.S."/>
            <person name="Sumby K.M."/>
            <person name="Gardner J."/>
            <person name="Groom S."/>
            <person name="Jiranek V."/>
        </authorList>
    </citation>
    <scope>NUCLEOTIDE SEQUENCE</scope>
    <source>
        <strain evidence="2">SG4_D2</strain>
    </source>
</reference>
<dbReference type="PANTHER" id="PTHR47739:SF1">
    <property type="entry name" value="TRNA1(VAL) (ADENINE(37)-N6)-METHYLTRANSFERASE"/>
    <property type="match status" value="1"/>
</dbReference>
<dbReference type="Gene3D" id="3.40.50.150">
    <property type="entry name" value="Vaccinia Virus protein VP39"/>
    <property type="match status" value="1"/>
</dbReference>
<name>A0ABY4P7U2_9LACO</name>
<evidence type="ECO:0000313" key="3">
    <source>
        <dbReference type="Proteomes" id="UP000831495"/>
    </source>
</evidence>
<accession>A0ABY4P7U2</accession>
<gene>
    <name evidence="2" type="ORF">MOO45_05080</name>
</gene>
<evidence type="ECO:0000259" key="1">
    <source>
        <dbReference type="Pfam" id="PF05175"/>
    </source>
</evidence>
<dbReference type="InterPro" id="IPR050210">
    <property type="entry name" value="tRNA_Adenine-N(6)_MTase"/>
</dbReference>
<dbReference type="InterPro" id="IPR007848">
    <property type="entry name" value="Small_mtfrase_dom"/>
</dbReference>
<dbReference type="RefSeq" id="WP_249513864.1">
    <property type="nucleotide sequence ID" value="NZ_CP093366.1"/>
</dbReference>
<dbReference type="PANTHER" id="PTHR47739">
    <property type="entry name" value="TRNA1(VAL) (ADENINE(37)-N6)-METHYLTRANSFERASE"/>
    <property type="match status" value="1"/>
</dbReference>
<evidence type="ECO:0000313" key="2">
    <source>
        <dbReference type="EMBL" id="UQS81594.1"/>
    </source>
</evidence>
<keyword evidence="2" id="KW-0808">Transferase</keyword>
<sequence length="240" mass="27458">MTKTLELVPGFDLKLWQDTELYRSSIDSVLLANWIKVKKGQTLADLCSGSGIIGLCLAQKFQVTTYLLELQTSLARLARKSIEDNQLQEKVQLLNINIQDALQYLSHDSLNIISCNPPYFAAKDTPTLGSSRSHNIARHELFFSQELLAQIASKLLKDNGSLYLVYRPDRLIELMQVLQQYNLPVKELLFVYPHVDDVANLVLIKCRKTRRTNGLKIWPALILYNRDGSYSEQLRKFCAR</sequence>
<proteinExistence type="predicted"/>
<protein>
    <submittedName>
        <fullName evidence="2">Methyltransferase</fullName>
    </submittedName>
</protein>
<dbReference type="GO" id="GO:0008168">
    <property type="term" value="F:methyltransferase activity"/>
    <property type="evidence" value="ECO:0007669"/>
    <property type="project" value="UniProtKB-KW"/>
</dbReference>
<dbReference type="Proteomes" id="UP000831495">
    <property type="component" value="Chromosome"/>
</dbReference>
<dbReference type="EMBL" id="CP093366">
    <property type="protein sequence ID" value="UQS81594.1"/>
    <property type="molecule type" value="Genomic_DNA"/>
</dbReference>
<dbReference type="SUPFAM" id="SSF53335">
    <property type="entry name" value="S-adenosyl-L-methionine-dependent methyltransferases"/>
    <property type="match status" value="1"/>
</dbReference>
<keyword evidence="2" id="KW-0489">Methyltransferase</keyword>
<organism evidence="2 3">
    <name type="scientific">Bombilactobacillus folatiphilus</name>
    <dbReference type="NCBI Taxonomy" id="2923362"/>
    <lineage>
        <taxon>Bacteria</taxon>
        <taxon>Bacillati</taxon>
        <taxon>Bacillota</taxon>
        <taxon>Bacilli</taxon>
        <taxon>Lactobacillales</taxon>
        <taxon>Lactobacillaceae</taxon>
        <taxon>Bombilactobacillus</taxon>
    </lineage>
</organism>
<dbReference type="InterPro" id="IPR029063">
    <property type="entry name" value="SAM-dependent_MTases_sf"/>
</dbReference>
<feature type="domain" description="Methyltransferase small" evidence="1">
    <location>
        <begin position="28"/>
        <end position="167"/>
    </location>
</feature>
<dbReference type="GO" id="GO:0032259">
    <property type="term" value="P:methylation"/>
    <property type="evidence" value="ECO:0007669"/>
    <property type="project" value="UniProtKB-KW"/>
</dbReference>